<feature type="region of interest" description="Disordered" evidence="1">
    <location>
        <begin position="1"/>
        <end position="105"/>
    </location>
</feature>
<gene>
    <name evidence="3" type="ORF">Taro_019575</name>
</gene>
<dbReference type="Pfam" id="PF14111">
    <property type="entry name" value="DUF4283"/>
    <property type="match status" value="1"/>
</dbReference>
<keyword evidence="4" id="KW-1185">Reference proteome</keyword>
<accession>A0A843UZL3</accession>
<proteinExistence type="predicted"/>
<organism evidence="3 4">
    <name type="scientific">Colocasia esculenta</name>
    <name type="common">Wild taro</name>
    <name type="synonym">Arum esculentum</name>
    <dbReference type="NCBI Taxonomy" id="4460"/>
    <lineage>
        <taxon>Eukaryota</taxon>
        <taxon>Viridiplantae</taxon>
        <taxon>Streptophyta</taxon>
        <taxon>Embryophyta</taxon>
        <taxon>Tracheophyta</taxon>
        <taxon>Spermatophyta</taxon>
        <taxon>Magnoliopsida</taxon>
        <taxon>Liliopsida</taxon>
        <taxon>Araceae</taxon>
        <taxon>Aroideae</taxon>
        <taxon>Colocasieae</taxon>
        <taxon>Colocasia</taxon>
    </lineage>
</organism>
<protein>
    <recommendedName>
        <fullName evidence="2">DUF4283 domain-containing protein</fullName>
    </recommendedName>
</protein>
<feature type="domain" description="DUF4283" evidence="2">
    <location>
        <begin position="829"/>
        <end position="910"/>
    </location>
</feature>
<sequence>MAPKPPAPSSPSHTSIPPTPPSAPTAPPAPQTFKKPQSRPISSPTPFQSTSSPASSTSIPSPSPIREAPPASSARASSSSSGPSLGPVDDLPTTSHSFLHPTPPPSFINIIPESAQLNSPFMEQIKDEFEEGILRSVLKVGEHVHRADPSSPTPKKRKLTSTSSLSSEPKYPPLWFSLTVDNKHPSLYKEYLSKVVFATIINLPFLDLTDHLNTILPYTSLSKSEKSKIFSLAHSKTEEQWGKGHKDLLKKFILAKSARFPPRDHSLTLSEWFRIYHREFWAPYIQKEIKMIRHLMLFNNYRYIHRLPEVQLSQFKRAISALTPDISQTSDVQVDFATLQVPEDVALPQIHFLVMESSVGSIIFERFARVMGRIKVQKGCLVAFPRFLFREYHQGHVSAEVLAPILSECERLTSSEWSKFYPLSAQQLFDINEAQAREGKPAISPATFLDMNSIHLVDDPFKVWEERYKVYVAMHKALRDNHNHYPVTMDQFLTCASFGTRRFLKMNMDKNAYADLLYQHLDLHLKRMASTMGPSYSVSFGVFKTHFEEQEAQAWETISHFVSLLSPAFYLPVPPQRRPGGIQGVVPFGCEGRPGVVSRVLFPSVVKEDLVGYPGCCFPFRCEGRPGVGRGRHPGPDMVAPGEPVTTSFVTRHTWSSRQGCNRGGRRVLNGRVGWKVRTVLTRPGQPSHLLFPVFEVQEEVSVEESVAQPQGAVVATTAGGQQQQQQEHQPQPQQYADWFPLAEQFFRNLYQGAWQPGQFWDSLKVQAVVYSWGWTELAAEASVEVRLLSNGRARAGRRRQGVHPPATTDAGEPAVFFSAEEVKLSCKALDLAVIAKTPQGRPPFQDIRSHLTQQFKLQEDFLISALDGRHLLIRFRSEQDYYKVLLKDSVFVHGRLIKFAKWTMDFSPTKDSPLVPVWVQMPDLPANFYCEPMIRSIAGTIGLVLQIDLNTSRMIKTDAATVCIQMDVSKKLPDRV</sequence>
<dbReference type="PANTHER" id="PTHR31286:SF180">
    <property type="entry name" value="OS10G0362600 PROTEIN"/>
    <property type="match status" value="1"/>
</dbReference>
<dbReference type="EMBL" id="NMUH01000947">
    <property type="protein sequence ID" value="MQL87040.1"/>
    <property type="molecule type" value="Genomic_DNA"/>
</dbReference>
<evidence type="ECO:0000256" key="1">
    <source>
        <dbReference type="SAM" id="MobiDB-lite"/>
    </source>
</evidence>
<feature type="region of interest" description="Disordered" evidence="1">
    <location>
        <begin position="714"/>
        <end position="733"/>
    </location>
</feature>
<dbReference type="InterPro" id="IPR025558">
    <property type="entry name" value="DUF4283"/>
</dbReference>
<feature type="compositionally biased region" description="Low complexity" evidence="1">
    <location>
        <begin position="40"/>
        <end position="87"/>
    </location>
</feature>
<feature type="region of interest" description="Disordered" evidence="1">
    <location>
        <begin position="143"/>
        <end position="168"/>
    </location>
</feature>
<dbReference type="Proteomes" id="UP000652761">
    <property type="component" value="Unassembled WGS sequence"/>
</dbReference>
<dbReference type="InterPro" id="IPR040256">
    <property type="entry name" value="At4g02000-like"/>
</dbReference>
<dbReference type="AlphaFoldDB" id="A0A843UZL3"/>
<evidence type="ECO:0000313" key="3">
    <source>
        <dbReference type="EMBL" id="MQL87040.1"/>
    </source>
</evidence>
<dbReference type="OrthoDB" id="1751950at2759"/>
<name>A0A843UZL3_COLES</name>
<comment type="caution">
    <text evidence="3">The sequence shown here is derived from an EMBL/GenBank/DDBJ whole genome shotgun (WGS) entry which is preliminary data.</text>
</comment>
<dbReference type="PANTHER" id="PTHR31286">
    <property type="entry name" value="GLYCINE-RICH CELL WALL STRUCTURAL PROTEIN 1.8-LIKE"/>
    <property type="match status" value="1"/>
</dbReference>
<evidence type="ECO:0000259" key="2">
    <source>
        <dbReference type="Pfam" id="PF14111"/>
    </source>
</evidence>
<feature type="compositionally biased region" description="Pro residues" evidence="1">
    <location>
        <begin position="17"/>
        <end position="30"/>
    </location>
</feature>
<evidence type="ECO:0000313" key="4">
    <source>
        <dbReference type="Proteomes" id="UP000652761"/>
    </source>
</evidence>
<reference evidence="3" key="1">
    <citation type="submission" date="2017-07" db="EMBL/GenBank/DDBJ databases">
        <title>Taro Niue Genome Assembly and Annotation.</title>
        <authorList>
            <person name="Atibalentja N."/>
            <person name="Keating K."/>
            <person name="Fields C.J."/>
        </authorList>
    </citation>
    <scope>NUCLEOTIDE SEQUENCE</scope>
    <source>
        <strain evidence="3">Niue_2</strain>
        <tissue evidence="3">Leaf</tissue>
    </source>
</reference>